<feature type="compositionally biased region" description="Basic and acidic residues" evidence="9">
    <location>
        <begin position="91"/>
        <end position="107"/>
    </location>
</feature>
<sequence length="552" mass="61071">MAFFGSFMREFLQDPFFNTAASFMSDAMGQADAFFGGGPVAPARVARVPRGPARVPRQPAYAPHDALPGAGAVVPRRPGYNYFLALDEPPRVEPARPRAPLRPRDIKPTLPKSRQPARARDSTSEPPGPASRHAQGCGGGRQSGSGNGTTSTTTSCSSSGGSSGSRQDARMRRRDPELMPAVTVNDARLHHARHLPPHAAAPEPVLATRTIRTGRSLTIVQKLDHAHADKQQEPGSPKSEPERVFRAAGWDPIMTQQLEREIVQRNLKVRWDEIAGLQNAKTILQEAMVLPALMPEFFKGIRRPWKGILMVGPPGTGKTMLAKAVATECGSTFFNVSSSVLTSKYRGDSEKIVRLLFDMAKFYAPSTIFIDEVDSLCSVRGADSEHEASRRFKSELLIHMDGLDAEQQEEGKYVMVLAATNHPWDIDEAFRRRFEKRIYIQLPDETTRRALLELCLKTLAVENDIDVSNLAQRLDGYSGADITNVCRNAAMMSVRREIAGRTAEEIKNIKKEDIDLPVTAQDFEDALARCKASVSKKDVERYEQWMGEYESC</sequence>
<feature type="region of interest" description="Disordered" evidence="9">
    <location>
        <begin position="51"/>
        <end position="72"/>
    </location>
</feature>
<reference evidence="11 12" key="1">
    <citation type="submission" date="2024-03" db="EMBL/GenBank/DDBJ databases">
        <title>The genome assembly and annotation of the cricket Gryllus longicercus Weissman &amp; Gray.</title>
        <authorList>
            <person name="Szrajer S."/>
            <person name="Gray D."/>
            <person name="Ylla G."/>
        </authorList>
    </citation>
    <scope>NUCLEOTIDE SEQUENCE [LARGE SCALE GENOMIC DNA]</scope>
    <source>
        <strain evidence="11">DAG 2021-001</strain>
        <tissue evidence="11">Whole body minus gut</tissue>
    </source>
</reference>
<dbReference type="PROSITE" id="PS00674">
    <property type="entry name" value="AAA"/>
    <property type="match status" value="1"/>
</dbReference>
<gene>
    <name evidence="8" type="primary">KATNA1</name>
    <name evidence="11" type="ORF">R5R35_005229</name>
</gene>
<keyword evidence="7 8" id="KW-0413">Isomerase</keyword>
<dbReference type="PANTHER" id="PTHR23074:SF152">
    <property type="entry name" value="KATANIN P60 ATPASE-CONTAINING SUBUNIT A1"/>
    <property type="match status" value="1"/>
</dbReference>
<evidence type="ECO:0000256" key="8">
    <source>
        <dbReference type="HAMAP-Rule" id="MF_03023"/>
    </source>
</evidence>
<dbReference type="FunFam" id="1.10.8.60:FF:000025">
    <property type="entry name" value="Katanin p60 ATPase-containing subunit A1"/>
    <property type="match status" value="1"/>
</dbReference>
<protein>
    <recommendedName>
        <fullName evidence="8">Katanin p60 ATPase-containing subunit A1</fullName>
        <shortName evidence="8">Katanin p60 subunit A1</shortName>
        <ecNumber evidence="8">5.6.1.1</ecNumber>
    </recommendedName>
    <alternativeName>
        <fullName evidence="8">p60 katanin</fullName>
    </alternativeName>
</protein>
<keyword evidence="8" id="KW-0498">Mitosis</keyword>
<keyword evidence="12" id="KW-1185">Reference proteome</keyword>
<dbReference type="GO" id="GO:0005813">
    <property type="term" value="C:centrosome"/>
    <property type="evidence" value="ECO:0007669"/>
    <property type="project" value="UniProtKB-SubCell"/>
</dbReference>
<keyword evidence="6 8" id="KW-0206">Cytoskeleton</keyword>
<feature type="compositionally biased region" description="Basic and acidic residues" evidence="9">
    <location>
        <begin position="167"/>
        <end position="177"/>
    </location>
</feature>
<feature type="binding site" evidence="8">
    <location>
        <begin position="312"/>
        <end position="319"/>
    </location>
    <ligand>
        <name>ATP</name>
        <dbReference type="ChEBI" id="CHEBI:30616"/>
    </ligand>
</feature>
<keyword evidence="8" id="KW-0132">Cell division</keyword>
<dbReference type="PANTHER" id="PTHR23074">
    <property type="entry name" value="AAA DOMAIN-CONTAINING"/>
    <property type="match status" value="1"/>
</dbReference>
<feature type="compositionally biased region" description="Low complexity" evidence="9">
    <location>
        <begin position="148"/>
        <end position="166"/>
    </location>
</feature>
<feature type="compositionally biased region" description="Gly residues" evidence="9">
    <location>
        <begin position="136"/>
        <end position="147"/>
    </location>
</feature>
<evidence type="ECO:0000259" key="10">
    <source>
        <dbReference type="SMART" id="SM00382"/>
    </source>
</evidence>
<dbReference type="GO" id="GO:0000922">
    <property type="term" value="C:spindle pole"/>
    <property type="evidence" value="ECO:0007669"/>
    <property type="project" value="UniProtKB-SubCell"/>
</dbReference>
<dbReference type="GO" id="GO:0005737">
    <property type="term" value="C:cytoplasm"/>
    <property type="evidence" value="ECO:0007669"/>
    <property type="project" value="UniProtKB-SubCell"/>
</dbReference>
<dbReference type="Proteomes" id="UP001378592">
    <property type="component" value="Unassembled WGS sequence"/>
</dbReference>
<evidence type="ECO:0000256" key="2">
    <source>
        <dbReference type="ARBA" id="ARBA00022490"/>
    </source>
</evidence>
<evidence type="ECO:0000256" key="1">
    <source>
        <dbReference type="ARBA" id="ARBA00004245"/>
    </source>
</evidence>
<evidence type="ECO:0000313" key="11">
    <source>
        <dbReference type="EMBL" id="KAK7862338.1"/>
    </source>
</evidence>
<keyword evidence="8" id="KW-0131">Cell cycle</keyword>
<evidence type="ECO:0000256" key="4">
    <source>
        <dbReference type="ARBA" id="ARBA00022741"/>
    </source>
</evidence>
<dbReference type="GO" id="GO:0016887">
    <property type="term" value="F:ATP hydrolysis activity"/>
    <property type="evidence" value="ECO:0007669"/>
    <property type="project" value="InterPro"/>
</dbReference>
<dbReference type="InterPro" id="IPR003960">
    <property type="entry name" value="ATPase_AAA_CS"/>
</dbReference>
<comment type="subcellular location">
    <subcellularLocation>
        <location evidence="1">Cytoplasm</location>
        <location evidence="1">Cytoskeleton</location>
    </subcellularLocation>
    <subcellularLocation>
        <location evidence="8">Cytoplasm</location>
    </subcellularLocation>
    <subcellularLocation>
        <location evidence="8">Cytoplasm</location>
        <location evidence="8">Cytoskeleton</location>
        <location evidence="8">Microtubule organizing center</location>
        <location evidence="8">Centrosome</location>
    </subcellularLocation>
    <subcellularLocation>
        <location evidence="8">Cytoplasm</location>
        <location evidence="8">Cytoskeleton</location>
        <location evidence="8">Spindle pole</location>
    </subcellularLocation>
    <subcellularLocation>
        <location evidence="8">Cytoplasm</location>
        <location evidence="8">Cytoskeleton</location>
        <location evidence="8">Spindle</location>
    </subcellularLocation>
    <text evidence="8">Predominantly cytoplasmic. Also localized to the interphase centrosome and the mitotic spindle poles. Enhanced recruitment to the mitotic spindle poles requires microtubules and interaction with KATNB1.</text>
</comment>
<dbReference type="InterPro" id="IPR050304">
    <property type="entry name" value="MT-severing_AAA_ATPase"/>
</dbReference>
<dbReference type="GO" id="GO:0051013">
    <property type="term" value="P:microtubule severing"/>
    <property type="evidence" value="ECO:0007669"/>
    <property type="project" value="UniProtKB-UniRule"/>
</dbReference>
<evidence type="ECO:0000256" key="6">
    <source>
        <dbReference type="ARBA" id="ARBA00023212"/>
    </source>
</evidence>
<dbReference type="EMBL" id="JAZDUA010000281">
    <property type="protein sequence ID" value="KAK7862338.1"/>
    <property type="molecule type" value="Genomic_DNA"/>
</dbReference>
<keyword evidence="5 8" id="KW-0067">ATP-binding</keyword>
<feature type="region of interest" description="Disordered" evidence="9">
    <location>
        <begin position="91"/>
        <end position="179"/>
    </location>
</feature>
<dbReference type="InterPro" id="IPR028596">
    <property type="entry name" value="KATNA1"/>
</dbReference>
<evidence type="ECO:0000313" key="12">
    <source>
        <dbReference type="Proteomes" id="UP001378592"/>
    </source>
</evidence>
<dbReference type="GO" id="GO:0005524">
    <property type="term" value="F:ATP binding"/>
    <property type="evidence" value="ECO:0007669"/>
    <property type="project" value="UniProtKB-KW"/>
</dbReference>
<dbReference type="EC" id="5.6.1.1" evidence="8"/>
<dbReference type="FunFam" id="3.40.50.300:FF:000159">
    <property type="entry name" value="Katanin p60 ATPase-containing subunit A1"/>
    <property type="match status" value="1"/>
</dbReference>
<dbReference type="Pfam" id="PF17862">
    <property type="entry name" value="AAA_lid_3"/>
    <property type="match status" value="1"/>
</dbReference>
<dbReference type="InterPro" id="IPR015415">
    <property type="entry name" value="Spast_Vps4_C"/>
</dbReference>
<comment type="catalytic activity">
    <reaction evidence="8">
        <text>n ATP + n H2O + a microtubule = n ADP + n phosphate + (n+1) alpha/beta tubulin heterodimers.</text>
        <dbReference type="EC" id="5.6.1.1"/>
    </reaction>
</comment>
<dbReference type="Pfam" id="PF00004">
    <property type="entry name" value="AAA"/>
    <property type="match status" value="1"/>
</dbReference>
<proteinExistence type="inferred from homology"/>
<accession>A0AAN9VS86</accession>
<keyword evidence="2 8" id="KW-0963">Cytoplasm</keyword>
<dbReference type="HAMAP" id="MF_03023">
    <property type="entry name" value="Katanin_p60_A1"/>
    <property type="match status" value="1"/>
</dbReference>
<comment type="similarity">
    <text evidence="8">Belongs to the AAA ATPase family. Katanin p60 subunit A1 subfamily.</text>
</comment>
<evidence type="ECO:0000256" key="7">
    <source>
        <dbReference type="ARBA" id="ARBA00023235"/>
    </source>
</evidence>
<dbReference type="GO" id="GO:0008017">
    <property type="term" value="F:microtubule binding"/>
    <property type="evidence" value="ECO:0007669"/>
    <property type="project" value="UniProtKB-UniRule"/>
</dbReference>
<keyword evidence="3 8" id="KW-0493">Microtubule</keyword>
<dbReference type="InterPro" id="IPR003593">
    <property type="entry name" value="AAA+_ATPase"/>
</dbReference>
<evidence type="ECO:0000256" key="9">
    <source>
        <dbReference type="SAM" id="MobiDB-lite"/>
    </source>
</evidence>
<dbReference type="AlphaFoldDB" id="A0AAN9VS86"/>
<name>A0AAN9VS86_9ORTH</name>
<dbReference type="GO" id="GO:0051301">
    <property type="term" value="P:cell division"/>
    <property type="evidence" value="ECO:0007669"/>
    <property type="project" value="UniProtKB-KW"/>
</dbReference>
<dbReference type="GO" id="GO:0005874">
    <property type="term" value="C:microtubule"/>
    <property type="evidence" value="ECO:0007669"/>
    <property type="project" value="UniProtKB-KW"/>
</dbReference>
<dbReference type="Pfam" id="PF09336">
    <property type="entry name" value="Vps4_C"/>
    <property type="match status" value="1"/>
</dbReference>
<feature type="domain" description="AAA+ ATPase" evidence="10">
    <location>
        <begin position="304"/>
        <end position="444"/>
    </location>
</feature>
<dbReference type="SUPFAM" id="SSF52540">
    <property type="entry name" value="P-loop containing nucleoside triphosphate hydrolases"/>
    <property type="match status" value="1"/>
</dbReference>
<comment type="caution">
    <text evidence="11">The sequence shown here is derived from an EMBL/GenBank/DDBJ whole genome shotgun (WGS) entry which is preliminary data.</text>
</comment>
<dbReference type="InterPro" id="IPR027417">
    <property type="entry name" value="P-loop_NTPase"/>
</dbReference>
<dbReference type="Gene3D" id="1.10.8.60">
    <property type="match status" value="1"/>
</dbReference>
<dbReference type="Gene3D" id="3.40.50.300">
    <property type="entry name" value="P-loop containing nucleotide triphosphate hydrolases"/>
    <property type="match status" value="1"/>
</dbReference>
<dbReference type="GO" id="GO:0008568">
    <property type="term" value="F:microtubule severing ATPase activity"/>
    <property type="evidence" value="ECO:0007669"/>
    <property type="project" value="UniProtKB-EC"/>
</dbReference>
<evidence type="ECO:0000256" key="3">
    <source>
        <dbReference type="ARBA" id="ARBA00022701"/>
    </source>
</evidence>
<keyword evidence="4 8" id="KW-0547">Nucleotide-binding</keyword>
<organism evidence="11 12">
    <name type="scientific">Gryllus longicercus</name>
    <dbReference type="NCBI Taxonomy" id="2509291"/>
    <lineage>
        <taxon>Eukaryota</taxon>
        <taxon>Metazoa</taxon>
        <taxon>Ecdysozoa</taxon>
        <taxon>Arthropoda</taxon>
        <taxon>Hexapoda</taxon>
        <taxon>Insecta</taxon>
        <taxon>Pterygota</taxon>
        <taxon>Neoptera</taxon>
        <taxon>Polyneoptera</taxon>
        <taxon>Orthoptera</taxon>
        <taxon>Ensifera</taxon>
        <taxon>Gryllidea</taxon>
        <taxon>Grylloidea</taxon>
        <taxon>Gryllidae</taxon>
        <taxon>Gryllinae</taxon>
        <taxon>Gryllus</taxon>
    </lineage>
</organism>
<comment type="subunit">
    <text evidence="8">Can homooligomerize into hexameric rings, which may be promoted by interaction with microtubules. Interacts with KATNB1, which may serve as a targeting subunit.</text>
</comment>
<comment type="activity regulation">
    <text evidence="8">ATPase activity is stimulated by microtubules, which promote homooligomerization. ATP-dependent microtubule severing is stimulated by interaction with KATNB1.</text>
</comment>
<dbReference type="InterPro" id="IPR003959">
    <property type="entry name" value="ATPase_AAA_core"/>
</dbReference>
<dbReference type="SMART" id="SM00382">
    <property type="entry name" value="AAA"/>
    <property type="match status" value="1"/>
</dbReference>
<dbReference type="InterPro" id="IPR041569">
    <property type="entry name" value="AAA_lid_3"/>
</dbReference>
<comment type="function">
    <text evidence="8">Catalytic subunit of a complex which severs microtubules in an ATP-dependent manner. Microtubule severing may promote rapid reorganization of cellular microtubule arrays and the release of microtubules from the centrosome following nucleation.</text>
</comment>
<evidence type="ECO:0000256" key="5">
    <source>
        <dbReference type="ARBA" id="ARBA00022840"/>
    </source>
</evidence>